<dbReference type="CDD" id="cd00051">
    <property type="entry name" value="EFh"/>
    <property type="match status" value="3"/>
</dbReference>
<dbReference type="SUPFAM" id="SSF47473">
    <property type="entry name" value="EF-hand"/>
    <property type="match status" value="1"/>
</dbReference>
<dbReference type="PROSITE" id="PS00018">
    <property type="entry name" value="EF_HAND_1"/>
    <property type="match status" value="4"/>
</dbReference>
<dbReference type="EMBL" id="JWZX01003253">
    <property type="protein sequence ID" value="KOO22747.1"/>
    <property type="molecule type" value="Genomic_DNA"/>
</dbReference>
<feature type="domain" description="EF-hand" evidence="3">
    <location>
        <begin position="232"/>
        <end position="267"/>
    </location>
</feature>
<evidence type="ECO:0000313" key="5">
    <source>
        <dbReference type="EMBL" id="KOO22747.1"/>
    </source>
</evidence>
<dbReference type="InterPro" id="IPR018247">
    <property type="entry name" value="EF_Hand_1_Ca_BS"/>
</dbReference>
<dbReference type="InterPro" id="IPR002048">
    <property type="entry name" value="EF_hand_dom"/>
</dbReference>
<feature type="domain" description="Thioredoxin" evidence="4">
    <location>
        <begin position="1"/>
        <end position="125"/>
    </location>
</feature>
<feature type="domain" description="EF-hand" evidence="3">
    <location>
        <begin position="309"/>
        <end position="344"/>
    </location>
</feature>
<accession>A0A0M0J8Q9</accession>
<dbReference type="InterPro" id="IPR011992">
    <property type="entry name" value="EF-hand-dom_pair"/>
</dbReference>
<dbReference type="CDD" id="cd02947">
    <property type="entry name" value="TRX_family"/>
    <property type="match status" value="1"/>
</dbReference>
<dbReference type="PANTHER" id="PTHR46115">
    <property type="entry name" value="THIOREDOXIN-LIKE PROTEIN 1"/>
    <property type="match status" value="1"/>
</dbReference>
<dbReference type="Pfam" id="PF13202">
    <property type="entry name" value="EF-hand_5"/>
    <property type="match status" value="2"/>
</dbReference>
<dbReference type="GO" id="GO:0005509">
    <property type="term" value="F:calcium ion binding"/>
    <property type="evidence" value="ECO:0007669"/>
    <property type="project" value="InterPro"/>
</dbReference>
<organism evidence="5 6">
    <name type="scientific">Chrysochromulina tobinii</name>
    <dbReference type="NCBI Taxonomy" id="1460289"/>
    <lineage>
        <taxon>Eukaryota</taxon>
        <taxon>Haptista</taxon>
        <taxon>Haptophyta</taxon>
        <taxon>Prymnesiophyceae</taxon>
        <taxon>Prymnesiales</taxon>
        <taxon>Chrysochromulinaceae</taxon>
        <taxon>Chrysochromulina</taxon>
    </lineage>
</organism>
<feature type="domain" description="EF-hand" evidence="3">
    <location>
        <begin position="271"/>
        <end position="301"/>
    </location>
</feature>
<dbReference type="InterPro" id="IPR013766">
    <property type="entry name" value="Thioredoxin_domain"/>
</dbReference>
<feature type="domain" description="EF-hand" evidence="3">
    <location>
        <begin position="347"/>
        <end position="382"/>
    </location>
</feature>
<dbReference type="InterPro" id="IPR036249">
    <property type="entry name" value="Thioredoxin-like_sf"/>
</dbReference>
<keyword evidence="1" id="KW-0106">Calcium</keyword>
<dbReference type="PRINTS" id="PR00421">
    <property type="entry name" value="THIOREDOXIN"/>
</dbReference>
<gene>
    <name evidence="5" type="ORF">Ctob_000628</name>
</gene>
<name>A0A0M0J8Q9_9EUKA</name>
<dbReference type="Gene3D" id="1.10.238.10">
    <property type="entry name" value="EF-hand"/>
    <property type="match status" value="2"/>
</dbReference>
<dbReference type="SUPFAM" id="SSF52833">
    <property type="entry name" value="Thioredoxin-like"/>
    <property type="match status" value="1"/>
</dbReference>
<evidence type="ECO:0000256" key="2">
    <source>
        <dbReference type="ARBA" id="ARBA00023157"/>
    </source>
</evidence>
<evidence type="ECO:0000259" key="4">
    <source>
        <dbReference type="PROSITE" id="PS51352"/>
    </source>
</evidence>
<sequence>MGGVPFLADAAAWKAAHVDAGNKLVAVDFTASWCGPCKMIGPQFEAMQPQFPHVVFAKVDVDDNQEVAAQCGIRAMPTFKFYRCGTQVAEFTGADVSKLRMLLQMHGGPPVDMKASTEVIAFGLKARPECNGRRGVVRSFDTTKGRYAVELGDAGDMPAETLALKRDNLMQALTVALSEPTDGSPGGIPEALSGVPTVVLEGYDPDTNTYCVSSAKGSVDHVPIACCSLPRRLWLRADAFFEAIDDNGDGQISFDELEQHLSGLGFKAGAIDHIFDLLDISRDGLITKEELRQTLVTYEDPALRMALGLGAPDADDVFDEVDVNGDGEISRAELAAYLELNSSSAADVPACARTIFKALDINGDGSLSREELRVGFDEYTEFRRVLGL</sequence>
<dbReference type="PROSITE" id="PS51352">
    <property type="entry name" value="THIOREDOXIN_2"/>
    <property type="match status" value="1"/>
</dbReference>
<dbReference type="OrthoDB" id="2121326at2759"/>
<protein>
    <submittedName>
        <fullName evidence="5">Thioredoxin</fullName>
    </submittedName>
</protein>
<keyword evidence="2" id="KW-1015">Disulfide bond</keyword>
<comment type="caution">
    <text evidence="5">The sequence shown here is derived from an EMBL/GenBank/DDBJ whole genome shotgun (WGS) entry which is preliminary data.</text>
</comment>
<evidence type="ECO:0000256" key="1">
    <source>
        <dbReference type="ARBA" id="ARBA00022837"/>
    </source>
</evidence>
<dbReference type="Pfam" id="PF13499">
    <property type="entry name" value="EF-hand_7"/>
    <property type="match status" value="1"/>
</dbReference>
<reference evidence="6" key="1">
    <citation type="journal article" date="2015" name="PLoS Genet.">
        <title>Genome Sequence and Transcriptome Analyses of Chrysochromulina tobin: Metabolic Tools for Enhanced Algal Fitness in the Prominent Order Prymnesiales (Haptophyceae).</title>
        <authorList>
            <person name="Hovde B.T."/>
            <person name="Deodato C.R."/>
            <person name="Hunsperger H.M."/>
            <person name="Ryken S.A."/>
            <person name="Yost W."/>
            <person name="Jha R.K."/>
            <person name="Patterson J."/>
            <person name="Monnat R.J. Jr."/>
            <person name="Barlow S.B."/>
            <person name="Starkenburg S.R."/>
            <person name="Cattolico R.A."/>
        </authorList>
    </citation>
    <scope>NUCLEOTIDE SEQUENCE</scope>
    <source>
        <strain evidence="6">CCMP291</strain>
    </source>
</reference>
<dbReference type="AlphaFoldDB" id="A0A0M0J8Q9"/>
<keyword evidence="6" id="KW-1185">Reference proteome</keyword>
<evidence type="ECO:0000313" key="6">
    <source>
        <dbReference type="Proteomes" id="UP000037460"/>
    </source>
</evidence>
<proteinExistence type="predicted"/>
<dbReference type="Proteomes" id="UP000037460">
    <property type="component" value="Unassembled WGS sequence"/>
</dbReference>
<dbReference type="SMART" id="SM00054">
    <property type="entry name" value="EFh"/>
    <property type="match status" value="4"/>
</dbReference>
<dbReference type="Gene3D" id="3.40.30.10">
    <property type="entry name" value="Glutaredoxin"/>
    <property type="match status" value="1"/>
</dbReference>
<evidence type="ECO:0000259" key="3">
    <source>
        <dbReference type="PROSITE" id="PS50222"/>
    </source>
</evidence>
<dbReference type="PROSITE" id="PS50222">
    <property type="entry name" value="EF_HAND_2"/>
    <property type="match status" value="4"/>
</dbReference>
<dbReference type="Pfam" id="PF00085">
    <property type="entry name" value="Thioredoxin"/>
    <property type="match status" value="1"/>
</dbReference>